<sequence length="414" mass="44613">MRMEKAKALREELDGVRTRSRRLLAKGNRLVERGVQLKAAAERVMLGNEINKEDEARRLLVERKKVKDTLDLTTARAEVLAELASKLETAIIVLENATDEESVDAAKALAADTLPAAKRASLQEFKTAPVSSRPASMGEDDVSQDSIAERFGRDSLEREFAALEITQLERMLRLTPDDPRISSEDTVVKEDDDDVVVSNTEPAWWQAPSQPKDADGATMTPREALLEVDRARVSSKGVQGHHVVALRKSCAVHGAGTIRVSDRLIGGKKDTAFRAGVGAAMTAMETGEGETTGWSSLGGYEPTVFLSDLARDLGVTPERAGVLVANATARKSAAALLQAGASVRGGEAESARVDLKKLTSVLRTFRACAGEYLDLVAFGLEQQLSEAERKIVLGLVPKETSEDVRGAIRCALGL</sequence>
<name>C1E1W8_MICCC</name>
<accession>C1E1W8</accession>
<dbReference type="AlphaFoldDB" id="C1E1W8"/>
<protein>
    <submittedName>
        <fullName evidence="1">Uncharacterized protein</fullName>
    </submittedName>
</protein>
<gene>
    <name evidence="1" type="ORF">MICPUN_107928</name>
</gene>
<dbReference type="RefSeq" id="XP_002500556.1">
    <property type="nucleotide sequence ID" value="XM_002500510.1"/>
</dbReference>
<reference evidence="1 2" key="1">
    <citation type="journal article" date="2009" name="Science">
        <title>Green evolution and dynamic adaptations revealed by genomes of the marine picoeukaryotes Micromonas.</title>
        <authorList>
            <person name="Worden A.Z."/>
            <person name="Lee J.H."/>
            <person name="Mock T."/>
            <person name="Rouze P."/>
            <person name="Simmons M.P."/>
            <person name="Aerts A.L."/>
            <person name="Allen A.E."/>
            <person name="Cuvelier M.L."/>
            <person name="Derelle E."/>
            <person name="Everett M.V."/>
            <person name="Foulon E."/>
            <person name="Grimwood J."/>
            <person name="Gundlach H."/>
            <person name="Henrissat B."/>
            <person name="Napoli C."/>
            <person name="McDonald S.M."/>
            <person name="Parker M.S."/>
            <person name="Rombauts S."/>
            <person name="Salamov A."/>
            <person name="Von Dassow P."/>
            <person name="Badger J.H."/>
            <person name="Coutinho P.M."/>
            <person name="Demir E."/>
            <person name="Dubchak I."/>
            <person name="Gentemann C."/>
            <person name="Eikrem W."/>
            <person name="Gready J.E."/>
            <person name="John U."/>
            <person name="Lanier W."/>
            <person name="Lindquist E.A."/>
            <person name="Lucas S."/>
            <person name="Mayer K.F."/>
            <person name="Moreau H."/>
            <person name="Not F."/>
            <person name="Otillar R."/>
            <person name="Panaud O."/>
            <person name="Pangilinan J."/>
            <person name="Paulsen I."/>
            <person name="Piegu B."/>
            <person name="Poliakov A."/>
            <person name="Robbens S."/>
            <person name="Schmutz J."/>
            <person name="Toulza E."/>
            <person name="Wyss T."/>
            <person name="Zelensky A."/>
            <person name="Zhou K."/>
            <person name="Armbrust E.V."/>
            <person name="Bhattacharya D."/>
            <person name="Goodenough U.W."/>
            <person name="Van de Peer Y."/>
            <person name="Grigoriev I.V."/>
        </authorList>
    </citation>
    <scope>NUCLEOTIDE SEQUENCE [LARGE SCALE GENOMIC DNA]</scope>
    <source>
        <strain evidence="2">RCC299 / NOUM17</strain>
    </source>
</reference>
<proteinExistence type="predicted"/>
<organism evidence="1 2">
    <name type="scientific">Micromonas commoda (strain RCC299 / NOUM17 / CCMP2709)</name>
    <name type="common">Picoplanktonic green alga</name>
    <dbReference type="NCBI Taxonomy" id="296587"/>
    <lineage>
        <taxon>Eukaryota</taxon>
        <taxon>Viridiplantae</taxon>
        <taxon>Chlorophyta</taxon>
        <taxon>Mamiellophyceae</taxon>
        <taxon>Mamiellales</taxon>
        <taxon>Mamiellaceae</taxon>
        <taxon>Micromonas</taxon>
    </lineage>
</organism>
<dbReference type="InParanoid" id="C1E1W8"/>
<evidence type="ECO:0000313" key="2">
    <source>
        <dbReference type="Proteomes" id="UP000002009"/>
    </source>
</evidence>
<dbReference type="PANTHER" id="PTHR35830">
    <property type="entry name" value="OS05G0299200 PROTEIN"/>
    <property type="match status" value="1"/>
</dbReference>
<dbReference type="KEGG" id="mis:MICPUN_107928"/>
<keyword evidence="2" id="KW-1185">Reference proteome</keyword>
<dbReference type="Proteomes" id="UP000002009">
    <property type="component" value="Chromosome 3"/>
</dbReference>
<dbReference type="EMBL" id="CP001324">
    <property type="protein sequence ID" value="ACO61814.1"/>
    <property type="molecule type" value="Genomic_DNA"/>
</dbReference>
<evidence type="ECO:0000313" key="1">
    <source>
        <dbReference type="EMBL" id="ACO61814.1"/>
    </source>
</evidence>
<dbReference type="OrthoDB" id="772275at2759"/>
<dbReference type="PANTHER" id="PTHR35830:SF1">
    <property type="entry name" value="OS05G0299200 PROTEIN"/>
    <property type="match status" value="1"/>
</dbReference>
<dbReference type="GeneID" id="8241747"/>